<dbReference type="AlphaFoldDB" id="A0A401RM25"/>
<sequence length="134" mass="14827">MPGKEVLTQEVGLIAAVGPTAEEENTYPGTTEVIKLAPSPRHFDEGVVHDRAGSTSPRPQPPSPSTPPKTPLVRTRSVDWRLRRRGPPFLKFEFLSLERAPTVAAAPPIVPGNSRWSSYHPKSRLAYDPSRRRL</sequence>
<feature type="region of interest" description="Disordered" evidence="1">
    <location>
        <begin position="34"/>
        <end position="78"/>
    </location>
</feature>
<evidence type="ECO:0000256" key="1">
    <source>
        <dbReference type="SAM" id="MobiDB-lite"/>
    </source>
</evidence>
<proteinExistence type="predicted"/>
<keyword evidence="3" id="KW-1185">Reference proteome</keyword>
<gene>
    <name evidence="2" type="ORF">chiPu_0021011</name>
</gene>
<dbReference type="EMBL" id="BEZZ01003232">
    <property type="protein sequence ID" value="GCC19237.1"/>
    <property type="molecule type" value="Genomic_DNA"/>
</dbReference>
<dbReference type="Proteomes" id="UP000287033">
    <property type="component" value="Unassembled WGS sequence"/>
</dbReference>
<evidence type="ECO:0000313" key="3">
    <source>
        <dbReference type="Proteomes" id="UP000287033"/>
    </source>
</evidence>
<protein>
    <submittedName>
        <fullName evidence="2">Uncharacterized protein</fullName>
    </submittedName>
</protein>
<evidence type="ECO:0000313" key="2">
    <source>
        <dbReference type="EMBL" id="GCC19237.1"/>
    </source>
</evidence>
<name>A0A401RM25_CHIPU</name>
<organism evidence="2 3">
    <name type="scientific">Chiloscyllium punctatum</name>
    <name type="common">Brownbanded bambooshark</name>
    <name type="synonym">Hemiscyllium punctatum</name>
    <dbReference type="NCBI Taxonomy" id="137246"/>
    <lineage>
        <taxon>Eukaryota</taxon>
        <taxon>Metazoa</taxon>
        <taxon>Chordata</taxon>
        <taxon>Craniata</taxon>
        <taxon>Vertebrata</taxon>
        <taxon>Chondrichthyes</taxon>
        <taxon>Elasmobranchii</taxon>
        <taxon>Galeomorphii</taxon>
        <taxon>Galeoidea</taxon>
        <taxon>Orectolobiformes</taxon>
        <taxon>Hemiscylliidae</taxon>
        <taxon>Chiloscyllium</taxon>
    </lineage>
</organism>
<accession>A0A401RM25</accession>
<feature type="region of interest" description="Disordered" evidence="1">
    <location>
        <begin position="106"/>
        <end position="134"/>
    </location>
</feature>
<feature type="compositionally biased region" description="Basic and acidic residues" evidence="1">
    <location>
        <begin position="41"/>
        <end position="52"/>
    </location>
</feature>
<feature type="compositionally biased region" description="Pro residues" evidence="1">
    <location>
        <begin position="58"/>
        <end position="70"/>
    </location>
</feature>
<comment type="caution">
    <text evidence="2">The sequence shown here is derived from an EMBL/GenBank/DDBJ whole genome shotgun (WGS) entry which is preliminary data.</text>
</comment>
<reference evidence="2 3" key="1">
    <citation type="journal article" date="2018" name="Nat. Ecol. Evol.">
        <title>Shark genomes provide insights into elasmobranch evolution and the origin of vertebrates.</title>
        <authorList>
            <person name="Hara Y"/>
            <person name="Yamaguchi K"/>
            <person name="Onimaru K"/>
            <person name="Kadota M"/>
            <person name="Koyanagi M"/>
            <person name="Keeley SD"/>
            <person name="Tatsumi K"/>
            <person name="Tanaka K"/>
            <person name="Motone F"/>
            <person name="Kageyama Y"/>
            <person name="Nozu R"/>
            <person name="Adachi N"/>
            <person name="Nishimura O"/>
            <person name="Nakagawa R"/>
            <person name="Tanegashima C"/>
            <person name="Kiyatake I"/>
            <person name="Matsumoto R"/>
            <person name="Murakumo K"/>
            <person name="Nishida K"/>
            <person name="Terakita A"/>
            <person name="Kuratani S"/>
            <person name="Sato K"/>
            <person name="Hyodo S Kuraku.S."/>
        </authorList>
    </citation>
    <scope>NUCLEOTIDE SEQUENCE [LARGE SCALE GENOMIC DNA]</scope>
</reference>